<dbReference type="EMBL" id="JAKLMC020000008">
    <property type="protein sequence ID" value="KAK5954433.1"/>
    <property type="molecule type" value="Genomic_DNA"/>
</dbReference>
<dbReference type="Proteomes" id="UP001316803">
    <property type="component" value="Unassembled WGS sequence"/>
</dbReference>
<evidence type="ECO:0000313" key="2">
    <source>
        <dbReference type="EMBL" id="KAK5954433.1"/>
    </source>
</evidence>
<organism evidence="2 3">
    <name type="scientific">Knufia fluminis</name>
    <dbReference type="NCBI Taxonomy" id="191047"/>
    <lineage>
        <taxon>Eukaryota</taxon>
        <taxon>Fungi</taxon>
        <taxon>Dikarya</taxon>
        <taxon>Ascomycota</taxon>
        <taxon>Pezizomycotina</taxon>
        <taxon>Eurotiomycetes</taxon>
        <taxon>Chaetothyriomycetidae</taxon>
        <taxon>Chaetothyriales</taxon>
        <taxon>Trichomeriaceae</taxon>
        <taxon>Knufia</taxon>
    </lineage>
</organism>
<feature type="compositionally biased region" description="Polar residues" evidence="1">
    <location>
        <begin position="157"/>
        <end position="177"/>
    </location>
</feature>
<feature type="compositionally biased region" description="Basic and acidic residues" evidence="1">
    <location>
        <begin position="216"/>
        <end position="225"/>
    </location>
</feature>
<evidence type="ECO:0000313" key="3">
    <source>
        <dbReference type="Proteomes" id="UP001316803"/>
    </source>
</evidence>
<feature type="compositionally biased region" description="Low complexity" evidence="1">
    <location>
        <begin position="113"/>
        <end position="128"/>
    </location>
</feature>
<feature type="compositionally biased region" description="Low complexity" evidence="1">
    <location>
        <begin position="226"/>
        <end position="244"/>
    </location>
</feature>
<name>A0AAN8F095_9EURO</name>
<feature type="compositionally biased region" description="Polar residues" evidence="1">
    <location>
        <begin position="25"/>
        <end position="38"/>
    </location>
</feature>
<feature type="region of interest" description="Disordered" evidence="1">
    <location>
        <begin position="1"/>
        <end position="260"/>
    </location>
</feature>
<accession>A0AAN8F095</accession>
<protein>
    <submittedName>
        <fullName evidence="2">Uncharacterized protein</fullName>
    </submittedName>
</protein>
<reference evidence="2 3" key="1">
    <citation type="submission" date="2022-12" db="EMBL/GenBank/DDBJ databases">
        <title>Genomic features and morphological characterization of a novel Knufia sp. strain isolated from spacecraft assembly facility.</title>
        <authorList>
            <person name="Teixeira M."/>
            <person name="Chander A.M."/>
            <person name="Stajich J.E."/>
            <person name="Venkateswaran K."/>
        </authorList>
    </citation>
    <scope>NUCLEOTIDE SEQUENCE [LARGE SCALE GENOMIC DNA]</scope>
    <source>
        <strain evidence="2 3">FJI-L2-BK-P2</strain>
    </source>
</reference>
<proteinExistence type="predicted"/>
<sequence length="312" mass="33122">MSSSASGCKDNEHFRTPKGGLAQATDRNNVSATTTTSKPEPILIPPPRLQARDINRVPTPLSGRGDRKGHLFPFSRSPSPGESLARSFGKSRTFSAASSDSEQFFGRLERVRSASPCSSTSSTSRHGSLNMPDRAVAVGHYPTSPLSPKPSARKGLSPQNSQRRGNHGRQASRNMQLNLGRFHPSNFSQADASSMAGGPQITYTRAPPPVQMESPRLLREKHREFLQQAQLSSKLAASPLSAKPDAPRLDPLGSPKGAVTPLALEEAGDYFSTAGAGKISPAGSPGTRSPRATSVSSDDDTKPSKSRKIATS</sequence>
<keyword evidence="3" id="KW-1185">Reference proteome</keyword>
<evidence type="ECO:0000256" key="1">
    <source>
        <dbReference type="SAM" id="MobiDB-lite"/>
    </source>
</evidence>
<feature type="compositionally biased region" description="Polar residues" evidence="1">
    <location>
        <begin position="286"/>
        <end position="296"/>
    </location>
</feature>
<dbReference type="AlphaFoldDB" id="A0AAN8F095"/>
<comment type="caution">
    <text evidence="2">The sequence shown here is derived from an EMBL/GenBank/DDBJ whole genome shotgun (WGS) entry which is preliminary data.</text>
</comment>
<feature type="compositionally biased region" description="Polar residues" evidence="1">
    <location>
        <begin position="90"/>
        <end position="102"/>
    </location>
</feature>
<gene>
    <name evidence="2" type="ORF">OHC33_004155</name>
</gene>
<feature type="region of interest" description="Disordered" evidence="1">
    <location>
        <begin position="273"/>
        <end position="312"/>
    </location>
</feature>